<name>A0A9W7BNA0_9STRA</name>
<gene>
    <name evidence="2" type="ORF">TL16_g12644</name>
</gene>
<sequence length="126" mass="13215">MNNLHASAGALRSAVDVVRLVNDLGPSVTASTSSFRSLIQKIPSQSLDEQSIGSLIGYFSKTASSPDSPDSTNLSDSLTSSILASESGGKNAKTEGKDGTNGWNYDNVARVFAEDYKGLNWTAVAQ</sequence>
<evidence type="ECO:0000313" key="3">
    <source>
        <dbReference type="Proteomes" id="UP001162640"/>
    </source>
</evidence>
<feature type="region of interest" description="Disordered" evidence="1">
    <location>
        <begin position="62"/>
        <end position="104"/>
    </location>
</feature>
<evidence type="ECO:0000313" key="2">
    <source>
        <dbReference type="EMBL" id="GMH93501.1"/>
    </source>
</evidence>
<feature type="non-terminal residue" evidence="2">
    <location>
        <position position="1"/>
    </location>
</feature>
<protein>
    <submittedName>
        <fullName evidence="2">Uncharacterized protein</fullName>
    </submittedName>
</protein>
<evidence type="ECO:0000256" key="1">
    <source>
        <dbReference type="SAM" id="MobiDB-lite"/>
    </source>
</evidence>
<accession>A0A9W7BNA0</accession>
<dbReference type="AlphaFoldDB" id="A0A9W7BNA0"/>
<proteinExistence type="predicted"/>
<organism evidence="2 3">
    <name type="scientific">Triparma laevis f. inornata</name>
    <dbReference type="NCBI Taxonomy" id="1714386"/>
    <lineage>
        <taxon>Eukaryota</taxon>
        <taxon>Sar</taxon>
        <taxon>Stramenopiles</taxon>
        <taxon>Ochrophyta</taxon>
        <taxon>Bolidophyceae</taxon>
        <taxon>Parmales</taxon>
        <taxon>Triparmaceae</taxon>
        <taxon>Triparma</taxon>
    </lineage>
</organism>
<reference evidence="3" key="1">
    <citation type="journal article" date="2023" name="Commun. Biol.">
        <title>Genome analysis of Parmales, the sister group of diatoms, reveals the evolutionary specialization of diatoms from phago-mixotrophs to photoautotrophs.</title>
        <authorList>
            <person name="Ban H."/>
            <person name="Sato S."/>
            <person name="Yoshikawa S."/>
            <person name="Yamada K."/>
            <person name="Nakamura Y."/>
            <person name="Ichinomiya M."/>
            <person name="Sato N."/>
            <person name="Blanc-Mathieu R."/>
            <person name="Endo H."/>
            <person name="Kuwata A."/>
            <person name="Ogata H."/>
        </authorList>
    </citation>
    <scope>NUCLEOTIDE SEQUENCE [LARGE SCALE GENOMIC DNA]</scope>
</reference>
<comment type="caution">
    <text evidence="2">The sequence shown here is derived from an EMBL/GenBank/DDBJ whole genome shotgun (WGS) entry which is preliminary data.</text>
</comment>
<feature type="compositionally biased region" description="Low complexity" evidence="1">
    <location>
        <begin position="64"/>
        <end position="81"/>
    </location>
</feature>
<dbReference type="EMBL" id="BLQM01000525">
    <property type="protein sequence ID" value="GMH93501.1"/>
    <property type="molecule type" value="Genomic_DNA"/>
</dbReference>
<dbReference type="Proteomes" id="UP001162640">
    <property type="component" value="Unassembled WGS sequence"/>
</dbReference>